<keyword evidence="3" id="KW-1185">Reference proteome</keyword>
<protein>
    <submittedName>
        <fullName evidence="2">Uncharacterized protein</fullName>
    </submittedName>
</protein>
<dbReference type="RefSeq" id="WP_049990954.1">
    <property type="nucleotide sequence ID" value="NZ_FOIS01000003.1"/>
</dbReference>
<feature type="transmembrane region" description="Helical" evidence="1">
    <location>
        <begin position="106"/>
        <end position="124"/>
    </location>
</feature>
<feature type="transmembrane region" description="Helical" evidence="1">
    <location>
        <begin position="41"/>
        <end position="62"/>
    </location>
</feature>
<dbReference type="Proteomes" id="UP000183275">
    <property type="component" value="Unassembled WGS sequence"/>
</dbReference>
<dbReference type="EMBL" id="FOIS01000003">
    <property type="protein sequence ID" value="SEW17313.1"/>
    <property type="molecule type" value="Genomic_DNA"/>
</dbReference>
<organism evidence="2 3">
    <name type="scientific">Natrinema salifodinae</name>
    <dbReference type="NCBI Taxonomy" id="1202768"/>
    <lineage>
        <taxon>Archaea</taxon>
        <taxon>Methanobacteriati</taxon>
        <taxon>Methanobacteriota</taxon>
        <taxon>Stenosarchaea group</taxon>
        <taxon>Halobacteria</taxon>
        <taxon>Halobacteriales</taxon>
        <taxon>Natrialbaceae</taxon>
        <taxon>Natrinema</taxon>
    </lineage>
</organism>
<proteinExistence type="predicted"/>
<keyword evidence="1" id="KW-1133">Transmembrane helix</keyword>
<dbReference type="OrthoDB" id="346381at2157"/>
<name>A0A1I0PSC0_9EURY</name>
<evidence type="ECO:0000313" key="3">
    <source>
        <dbReference type="Proteomes" id="UP000183275"/>
    </source>
</evidence>
<keyword evidence="1" id="KW-0812">Transmembrane</keyword>
<sequence length="171" mass="19505">MQIPIKIWDSGWGAVFLSIYTLLAIHQIFPENHVYKSFAVLPTLLVMFLAEQYSTTLVDFWAGGELKRATEYIHTFTEDDHFYHAANENIQSSVDDFDRRAYQNNISILTGFIIAVTAPFLGFYLHDLTGAGVGFVIAICAVQWLSRRSIDQMNTLARDIAEPYKAKYENQ</sequence>
<dbReference type="AlphaFoldDB" id="A0A1I0PSC0"/>
<reference evidence="3" key="1">
    <citation type="submission" date="2016-10" db="EMBL/GenBank/DDBJ databases">
        <authorList>
            <person name="Varghese N."/>
        </authorList>
    </citation>
    <scope>NUCLEOTIDE SEQUENCE [LARGE SCALE GENOMIC DNA]</scope>
    <source>
        <strain evidence="3">CGMCC 1.12284</strain>
    </source>
</reference>
<accession>A0A1I0PSC0</accession>
<evidence type="ECO:0000313" key="2">
    <source>
        <dbReference type="EMBL" id="SEW17313.1"/>
    </source>
</evidence>
<feature type="transmembrane region" description="Helical" evidence="1">
    <location>
        <begin position="12"/>
        <end position="29"/>
    </location>
</feature>
<gene>
    <name evidence="2" type="ORF">SAMN05216285_2890</name>
</gene>
<dbReference type="STRING" id="1202768.SAMN05216285_2890"/>
<evidence type="ECO:0000256" key="1">
    <source>
        <dbReference type="SAM" id="Phobius"/>
    </source>
</evidence>
<keyword evidence="1" id="KW-0472">Membrane</keyword>
<feature type="transmembrane region" description="Helical" evidence="1">
    <location>
        <begin position="130"/>
        <end position="146"/>
    </location>
</feature>